<sequence length="53" mass="6343">MAKKGGRENIKLKSTESAECYWTTKNKRNTTERLELKKYDKKLRKHVVFKEAK</sequence>
<dbReference type="PANTHER" id="PTHR15238:SF1">
    <property type="entry name" value="LARGE RIBOSOMAL SUBUNIT PROTEIN BL33M"/>
    <property type="match status" value="1"/>
</dbReference>
<dbReference type="GO" id="GO:0003735">
    <property type="term" value="F:structural constituent of ribosome"/>
    <property type="evidence" value="ECO:0007669"/>
    <property type="project" value="InterPro"/>
</dbReference>
<dbReference type="InterPro" id="IPR001705">
    <property type="entry name" value="Ribosomal_bL33"/>
</dbReference>
<evidence type="ECO:0000313" key="6">
    <source>
        <dbReference type="EMBL" id="PCI92495.1"/>
    </source>
</evidence>
<dbReference type="InterPro" id="IPR038584">
    <property type="entry name" value="Ribosomal_bL33_sf"/>
</dbReference>
<dbReference type="InterPro" id="IPR018264">
    <property type="entry name" value="Ribosomal_bL33_CS"/>
</dbReference>
<proteinExistence type="inferred from homology"/>
<dbReference type="AlphaFoldDB" id="A0A2A4YDT5"/>
<dbReference type="GO" id="GO:0006412">
    <property type="term" value="P:translation"/>
    <property type="evidence" value="ECO:0007669"/>
    <property type="project" value="UniProtKB-UniRule"/>
</dbReference>
<keyword evidence="2 5" id="KW-0689">Ribosomal protein</keyword>
<dbReference type="PANTHER" id="PTHR15238">
    <property type="entry name" value="54S RIBOSOMAL PROTEIN L39, MITOCHONDRIAL"/>
    <property type="match status" value="1"/>
</dbReference>
<evidence type="ECO:0000256" key="1">
    <source>
        <dbReference type="ARBA" id="ARBA00007596"/>
    </source>
</evidence>
<comment type="caution">
    <text evidence="6">The sequence shown here is derived from an EMBL/GenBank/DDBJ whole genome shotgun (WGS) entry which is preliminary data.</text>
</comment>
<dbReference type="SUPFAM" id="SSF57829">
    <property type="entry name" value="Zn-binding ribosomal proteins"/>
    <property type="match status" value="1"/>
</dbReference>
<keyword evidence="3 5" id="KW-0687">Ribonucleoprotein</keyword>
<dbReference type="NCBIfam" id="NF001860">
    <property type="entry name" value="PRK00595.1"/>
    <property type="match status" value="1"/>
</dbReference>
<evidence type="ECO:0000313" key="7">
    <source>
        <dbReference type="Proteomes" id="UP000217838"/>
    </source>
</evidence>
<protein>
    <recommendedName>
        <fullName evidence="4 5">Large ribosomal subunit protein bL33</fullName>
    </recommendedName>
</protein>
<dbReference type="HAMAP" id="MF_00294">
    <property type="entry name" value="Ribosomal_bL33"/>
    <property type="match status" value="1"/>
</dbReference>
<evidence type="ECO:0000256" key="4">
    <source>
        <dbReference type="ARBA" id="ARBA00035176"/>
    </source>
</evidence>
<dbReference type="PROSITE" id="PS00582">
    <property type="entry name" value="RIBOSOMAL_L33"/>
    <property type="match status" value="1"/>
</dbReference>
<reference evidence="7" key="1">
    <citation type="submission" date="2017-08" db="EMBL/GenBank/DDBJ databases">
        <title>A dynamic microbial community with high functional redundancy inhabits the cold, oxic subseafloor aquifer.</title>
        <authorList>
            <person name="Tully B.J."/>
            <person name="Wheat C.G."/>
            <person name="Glazer B.T."/>
            <person name="Huber J.A."/>
        </authorList>
    </citation>
    <scope>NUCLEOTIDE SEQUENCE [LARGE SCALE GENOMIC DNA]</scope>
</reference>
<name>A0A2A4YDT5_UNCAE</name>
<evidence type="ECO:0000256" key="2">
    <source>
        <dbReference type="ARBA" id="ARBA00022980"/>
    </source>
</evidence>
<dbReference type="NCBIfam" id="TIGR01023">
    <property type="entry name" value="rpmG_bact"/>
    <property type="match status" value="1"/>
</dbReference>
<dbReference type="Gene3D" id="2.20.28.120">
    <property type="entry name" value="Ribosomal protein L33"/>
    <property type="match status" value="1"/>
</dbReference>
<gene>
    <name evidence="5 6" type="primary">rpmG</name>
    <name evidence="6" type="ORF">COB11_07225</name>
</gene>
<comment type="similarity">
    <text evidence="1 5">Belongs to the bacterial ribosomal protein bL33 family.</text>
</comment>
<evidence type="ECO:0000256" key="3">
    <source>
        <dbReference type="ARBA" id="ARBA00023274"/>
    </source>
</evidence>
<dbReference type="EMBL" id="NVUU01000100">
    <property type="protein sequence ID" value="PCI92495.1"/>
    <property type="molecule type" value="Genomic_DNA"/>
</dbReference>
<dbReference type="GO" id="GO:0022625">
    <property type="term" value="C:cytosolic large ribosomal subunit"/>
    <property type="evidence" value="ECO:0007669"/>
    <property type="project" value="TreeGrafter"/>
</dbReference>
<dbReference type="InterPro" id="IPR011332">
    <property type="entry name" value="Ribosomal_zn-bd"/>
</dbReference>
<evidence type="ECO:0000256" key="5">
    <source>
        <dbReference type="HAMAP-Rule" id="MF_00294"/>
    </source>
</evidence>
<accession>A0A2A4YDT5</accession>
<dbReference type="Proteomes" id="UP000217838">
    <property type="component" value="Unassembled WGS sequence"/>
</dbReference>
<organism evidence="6 7">
    <name type="scientific">Aerophobetes bacterium</name>
    <dbReference type="NCBI Taxonomy" id="2030807"/>
    <lineage>
        <taxon>Bacteria</taxon>
        <taxon>Candidatus Aerophobota</taxon>
    </lineage>
</organism>
<dbReference type="Pfam" id="PF00471">
    <property type="entry name" value="Ribosomal_L33"/>
    <property type="match status" value="1"/>
</dbReference>